<protein>
    <submittedName>
        <fullName evidence="2">Ca2+-binding RTX toxin-like protein</fullName>
    </submittedName>
</protein>
<dbReference type="InterPro" id="IPR015919">
    <property type="entry name" value="Cadherin-like_sf"/>
</dbReference>
<evidence type="ECO:0000313" key="2">
    <source>
        <dbReference type="EMBL" id="MBB4041421.1"/>
    </source>
</evidence>
<dbReference type="AlphaFoldDB" id="A0A7W6IH72"/>
<dbReference type="InterPro" id="IPR001343">
    <property type="entry name" value="Hemolysn_Ca-bd"/>
</dbReference>
<evidence type="ECO:0000313" key="3">
    <source>
        <dbReference type="Proteomes" id="UP000519439"/>
    </source>
</evidence>
<dbReference type="InterPro" id="IPR011049">
    <property type="entry name" value="Serralysin-like_metalloprot_C"/>
</dbReference>
<dbReference type="PRINTS" id="PR00313">
    <property type="entry name" value="CABNDNGRPT"/>
</dbReference>
<dbReference type="GO" id="GO:0005509">
    <property type="term" value="F:calcium ion binding"/>
    <property type="evidence" value="ECO:0007669"/>
    <property type="project" value="InterPro"/>
</dbReference>
<dbReference type="Proteomes" id="UP000519439">
    <property type="component" value="Unassembled WGS sequence"/>
</dbReference>
<sequence>MESTQFYSHVTALDDGGWVVAWVTNDYRLRDDRISQQRFNADGVPAGEEQRISNLNTSHSNPKLTSLRDGGWIVTWAALEGDQVNGDIVQQRYNAQGMAVGGEQKVNTFTDLNQYNPAAAGLEDGSWVVTWTSEAQDGSSQGVYQQLYKSVAAFGDGRERGSGTAGNDIFNVQNGGLAAGDTLEGGEGIDTLRMVESGTLDLTAPDVLTGIEILQGSSGNDVIMTDAVRLGQIVGLRGGTGFDELRLKMSNYDFSNNFFSEFEMISFSGPGTLAFADKPSALLAHSLTANGSVTLSGDAFTLTERQRLYDQGIRKATDAKGVHILQPGDVFLDPKDVRENAQKGAVVGELTTVDPNPGDGMRVELVDNAGGRFSLSGNKIVVANGKLLDYETAGFHIIVVRIVDEGGIAVEKVFRIDVVDEPVEIIRGTRFADVLKGGSGKDRIYGYLGKDTLTGGKGQDAFVFNTKPNTKKNGDKITDFNVKDDAIWLENKIFTKLGKAGSEAKPALLKKSYFVKGAKAKDKNDYVIYDDKKGKLYYDADGSGSKYKQVEIATLSKKLAMTYKDFFIV</sequence>
<dbReference type="RefSeq" id="WP_027317074.1">
    <property type="nucleotide sequence ID" value="NZ_JACIDC010000011.1"/>
</dbReference>
<dbReference type="PROSITE" id="PS00330">
    <property type="entry name" value="HEMOLYSIN_CALCIUM"/>
    <property type="match status" value="1"/>
</dbReference>
<organism evidence="2 3">
    <name type="scientific">Microvirga flocculans</name>
    <dbReference type="NCBI Taxonomy" id="217168"/>
    <lineage>
        <taxon>Bacteria</taxon>
        <taxon>Pseudomonadati</taxon>
        <taxon>Pseudomonadota</taxon>
        <taxon>Alphaproteobacteria</taxon>
        <taxon>Hyphomicrobiales</taxon>
        <taxon>Methylobacteriaceae</taxon>
        <taxon>Microvirga</taxon>
    </lineage>
</organism>
<dbReference type="Pfam" id="PF00353">
    <property type="entry name" value="HemolysinCabind"/>
    <property type="match status" value="2"/>
</dbReference>
<dbReference type="PROSITE" id="PS50268">
    <property type="entry name" value="CADHERIN_2"/>
    <property type="match status" value="1"/>
</dbReference>
<dbReference type="CDD" id="cd11304">
    <property type="entry name" value="Cadherin_repeat"/>
    <property type="match status" value="1"/>
</dbReference>
<dbReference type="SUPFAM" id="SSF51120">
    <property type="entry name" value="beta-Roll"/>
    <property type="match status" value="2"/>
</dbReference>
<name>A0A7W6IH72_9HYPH</name>
<proteinExistence type="predicted"/>
<evidence type="ECO:0000259" key="1">
    <source>
        <dbReference type="PROSITE" id="PS50268"/>
    </source>
</evidence>
<reference evidence="2 3" key="1">
    <citation type="submission" date="2020-08" db="EMBL/GenBank/DDBJ databases">
        <title>Genomic Encyclopedia of Type Strains, Phase IV (KMG-IV): sequencing the most valuable type-strain genomes for metagenomic binning, comparative biology and taxonomic classification.</title>
        <authorList>
            <person name="Goeker M."/>
        </authorList>
    </citation>
    <scope>NUCLEOTIDE SEQUENCE [LARGE SCALE GENOMIC DNA]</scope>
    <source>
        <strain evidence="2 3">DSM 15743</strain>
    </source>
</reference>
<dbReference type="InterPro" id="IPR002126">
    <property type="entry name" value="Cadherin-like_dom"/>
</dbReference>
<accession>A0A7W6IH72</accession>
<dbReference type="EMBL" id="JACIDC010000011">
    <property type="protein sequence ID" value="MBB4041421.1"/>
    <property type="molecule type" value="Genomic_DNA"/>
</dbReference>
<dbReference type="InterPro" id="IPR018511">
    <property type="entry name" value="Hemolysin-typ_Ca-bd_CS"/>
</dbReference>
<feature type="domain" description="Cadherin" evidence="1">
    <location>
        <begin position="337"/>
        <end position="431"/>
    </location>
</feature>
<dbReference type="SUPFAM" id="SSF49313">
    <property type="entry name" value="Cadherin-like"/>
    <property type="match status" value="1"/>
</dbReference>
<gene>
    <name evidence="2" type="ORF">GGR34_003098</name>
</gene>
<dbReference type="Gene3D" id="2.60.40.60">
    <property type="entry name" value="Cadherins"/>
    <property type="match status" value="1"/>
</dbReference>
<keyword evidence="3" id="KW-1185">Reference proteome</keyword>
<dbReference type="GO" id="GO:0007156">
    <property type="term" value="P:homophilic cell adhesion via plasma membrane adhesion molecules"/>
    <property type="evidence" value="ECO:0007669"/>
    <property type="project" value="InterPro"/>
</dbReference>
<comment type="caution">
    <text evidence="2">The sequence shown here is derived from an EMBL/GenBank/DDBJ whole genome shotgun (WGS) entry which is preliminary data.</text>
</comment>
<dbReference type="Gene3D" id="2.150.10.10">
    <property type="entry name" value="Serralysin-like metalloprotease, C-terminal"/>
    <property type="match status" value="1"/>
</dbReference>
<dbReference type="GO" id="GO:0016020">
    <property type="term" value="C:membrane"/>
    <property type="evidence" value="ECO:0007669"/>
    <property type="project" value="InterPro"/>
</dbReference>